<dbReference type="InterPro" id="IPR016181">
    <property type="entry name" value="Acyl_CoA_acyltransferase"/>
</dbReference>
<organism evidence="1 2">
    <name type="scientific">Candidatus Kaiserbacteria bacterium GWA2_50_9</name>
    <dbReference type="NCBI Taxonomy" id="1798474"/>
    <lineage>
        <taxon>Bacteria</taxon>
        <taxon>Candidatus Kaiseribacteriota</taxon>
    </lineage>
</organism>
<proteinExistence type="predicted"/>
<dbReference type="EMBL" id="MFKN01000039">
    <property type="protein sequence ID" value="OGG39859.1"/>
    <property type="molecule type" value="Genomic_DNA"/>
</dbReference>
<name>A0A1F6BSC5_9BACT</name>
<accession>A0A1F6BSC5</accession>
<evidence type="ECO:0000313" key="1">
    <source>
        <dbReference type="EMBL" id="OGG39859.1"/>
    </source>
</evidence>
<comment type="caution">
    <text evidence="1">The sequence shown here is derived from an EMBL/GenBank/DDBJ whole genome shotgun (WGS) entry which is preliminary data.</text>
</comment>
<dbReference type="SUPFAM" id="SSF55729">
    <property type="entry name" value="Acyl-CoA N-acyltransferases (Nat)"/>
    <property type="match status" value="1"/>
</dbReference>
<dbReference type="STRING" id="1798474.A2118_02615"/>
<reference evidence="1 2" key="1">
    <citation type="journal article" date="2016" name="Nat. Commun.">
        <title>Thousands of microbial genomes shed light on interconnected biogeochemical processes in an aquifer system.</title>
        <authorList>
            <person name="Anantharaman K."/>
            <person name="Brown C.T."/>
            <person name="Hug L.A."/>
            <person name="Sharon I."/>
            <person name="Castelle C.J."/>
            <person name="Probst A.J."/>
            <person name="Thomas B.C."/>
            <person name="Singh A."/>
            <person name="Wilkins M.J."/>
            <person name="Karaoz U."/>
            <person name="Brodie E.L."/>
            <person name="Williams K.H."/>
            <person name="Hubbard S.S."/>
            <person name="Banfield J.F."/>
        </authorList>
    </citation>
    <scope>NUCLEOTIDE SEQUENCE [LARGE SCALE GENOMIC DNA]</scope>
</reference>
<sequence length="101" mass="11304">MLFHQDLLAFLYLLLYSRFGVCQETDRIQQGRYTVAPERRRQGIGKAMVLQFVSDVLANATLLCEIYENNIASERIASALGLCAGAVIVEPDANHPHKLVQ</sequence>
<evidence type="ECO:0000313" key="2">
    <source>
        <dbReference type="Proteomes" id="UP000179014"/>
    </source>
</evidence>
<dbReference type="AlphaFoldDB" id="A0A1F6BSC5"/>
<protein>
    <submittedName>
        <fullName evidence="1">Uncharacterized protein</fullName>
    </submittedName>
</protein>
<gene>
    <name evidence="1" type="ORF">A2118_02615</name>
</gene>
<dbReference type="Proteomes" id="UP000179014">
    <property type="component" value="Unassembled WGS sequence"/>
</dbReference>
<dbReference type="Gene3D" id="3.40.630.30">
    <property type="match status" value="1"/>
</dbReference>